<dbReference type="CDD" id="cd08278">
    <property type="entry name" value="benzyl_alcohol_DH"/>
    <property type="match status" value="1"/>
</dbReference>
<gene>
    <name evidence="7" type="ORF">GCM10010909_03480</name>
</gene>
<sequence length="362" mass="37559">MQIQAAVAREIHGKLSVETVNLASPTADEILVRLAATGVCHTDQAIIEQIMPLPLPLVLGHEGAGIVEEVGANVKGIAVGDHVVLTFASCGHCHQCADHHPSYCDHYAPLNFGTRRPDGTPTITDASGSAIGGAFFAQSSFATHALASQSNVVKVRKDAPLELLGPLGCGLSTGAGTIFNVAKPTPDTTIAIFGTGALGCAAIMAAKSLGVKRIIAIDRVASRLELARKLGASDTVDTSRQNLADALKALGGVDFAMDTSGVPKLIEAAVAALKVRGTCAVLGASSESDLHLSVLPLISGRSIRGVTNGDCDPQELIPKLVDMYLAGTFPFDQLCAFYSLAEINQAFADSQSGKTIKPIIRF</sequence>
<organism evidence="7 8">
    <name type="scientific">Acidocella aquatica</name>
    <dbReference type="NCBI Taxonomy" id="1922313"/>
    <lineage>
        <taxon>Bacteria</taxon>
        <taxon>Pseudomonadati</taxon>
        <taxon>Pseudomonadota</taxon>
        <taxon>Alphaproteobacteria</taxon>
        <taxon>Acetobacterales</taxon>
        <taxon>Acidocellaceae</taxon>
        <taxon>Acidocella</taxon>
    </lineage>
</organism>
<dbReference type="InterPro" id="IPR020843">
    <property type="entry name" value="ER"/>
</dbReference>
<dbReference type="SUPFAM" id="SSF50129">
    <property type="entry name" value="GroES-like"/>
    <property type="match status" value="1"/>
</dbReference>
<proteinExistence type="inferred from homology"/>
<comment type="caution">
    <text evidence="7">The sequence shown here is derived from an EMBL/GenBank/DDBJ whole genome shotgun (WGS) entry which is preliminary data.</text>
</comment>
<evidence type="ECO:0000313" key="8">
    <source>
        <dbReference type="Proteomes" id="UP001156641"/>
    </source>
</evidence>
<dbReference type="InterPro" id="IPR002328">
    <property type="entry name" value="ADH_Zn_CS"/>
</dbReference>
<keyword evidence="3" id="KW-0560">Oxidoreductase</keyword>
<dbReference type="Pfam" id="PF08240">
    <property type="entry name" value="ADH_N"/>
    <property type="match status" value="1"/>
</dbReference>
<accession>A0ABQ6A341</accession>
<evidence type="ECO:0000256" key="1">
    <source>
        <dbReference type="ARBA" id="ARBA00022723"/>
    </source>
</evidence>
<dbReference type="EMBL" id="BSOS01000006">
    <property type="protein sequence ID" value="GLR65670.1"/>
    <property type="molecule type" value="Genomic_DNA"/>
</dbReference>
<dbReference type="InterPro" id="IPR013154">
    <property type="entry name" value="ADH-like_N"/>
</dbReference>
<evidence type="ECO:0000313" key="7">
    <source>
        <dbReference type="EMBL" id="GLR65670.1"/>
    </source>
</evidence>
<dbReference type="Gene3D" id="3.40.50.720">
    <property type="entry name" value="NAD(P)-binding Rossmann-like Domain"/>
    <property type="match status" value="1"/>
</dbReference>
<keyword evidence="1 5" id="KW-0479">Metal-binding</keyword>
<dbReference type="PROSITE" id="PS00059">
    <property type="entry name" value="ADH_ZINC"/>
    <property type="match status" value="1"/>
</dbReference>
<dbReference type="Gene3D" id="3.90.180.10">
    <property type="entry name" value="Medium-chain alcohol dehydrogenases, catalytic domain"/>
    <property type="match status" value="1"/>
</dbReference>
<dbReference type="InterPro" id="IPR013149">
    <property type="entry name" value="ADH-like_C"/>
</dbReference>
<dbReference type="SMART" id="SM00829">
    <property type="entry name" value="PKS_ER"/>
    <property type="match status" value="1"/>
</dbReference>
<dbReference type="PANTHER" id="PTHR43880:SF12">
    <property type="entry name" value="ALCOHOL DEHYDROGENASE CLASS-3"/>
    <property type="match status" value="1"/>
</dbReference>
<evidence type="ECO:0000256" key="2">
    <source>
        <dbReference type="ARBA" id="ARBA00022833"/>
    </source>
</evidence>
<keyword evidence="4" id="KW-0520">NAD</keyword>
<comment type="cofactor">
    <cofactor evidence="5">
        <name>Zn(2+)</name>
        <dbReference type="ChEBI" id="CHEBI:29105"/>
    </cofactor>
</comment>
<evidence type="ECO:0000259" key="6">
    <source>
        <dbReference type="SMART" id="SM00829"/>
    </source>
</evidence>
<dbReference type="InterPro" id="IPR036291">
    <property type="entry name" value="NAD(P)-bd_dom_sf"/>
</dbReference>
<dbReference type="RefSeq" id="WP_284256181.1">
    <property type="nucleotide sequence ID" value="NZ_BSOS01000006.1"/>
</dbReference>
<dbReference type="Pfam" id="PF00107">
    <property type="entry name" value="ADH_zinc_N"/>
    <property type="match status" value="1"/>
</dbReference>
<feature type="domain" description="Enoyl reductase (ER)" evidence="6">
    <location>
        <begin position="13"/>
        <end position="360"/>
    </location>
</feature>
<dbReference type="SUPFAM" id="SSF51735">
    <property type="entry name" value="NAD(P)-binding Rossmann-fold domains"/>
    <property type="match status" value="1"/>
</dbReference>
<dbReference type="Proteomes" id="UP001156641">
    <property type="component" value="Unassembled WGS sequence"/>
</dbReference>
<keyword evidence="2 5" id="KW-0862">Zinc</keyword>
<dbReference type="InterPro" id="IPR011032">
    <property type="entry name" value="GroES-like_sf"/>
</dbReference>
<evidence type="ECO:0000256" key="4">
    <source>
        <dbReference type="ARBA" id="ARBA00023027"/>
    </source>
</evidence>
<evidence type="ECO:0000256" key="3">
    <source>
        <dbReference type="ARBA" id="ARBA00023002"/>
    </source>
</evidence>
<name>A0ABQ6A341_9PROT</name>
<keyword evidence="8" id="KW-1185">Reference proteome</keyword>
<dbReference type="PANTHER" id="PTHR43880">
    <property type="entry name" value="ALCOHOL DEHYDROGENASE"/>
    <property type="match status" value="1"/>
</dbReference>
<comment type="similarity">
    <text evidence="5">Belongs to the zinc-containing alcohol dehydrogenase family.</text>
</comment>
<reference evidence="8" key="1">
    <citation type="journal article" date="2019" name="Int. J. Syst. Evol. Microbiol.">
        <title>The Global Catalogue of Microorganisms (GCM) 10K type strain sequencing project: providing services to taxonomists for standard genome sequencing and annotation.</title>
        <authorList>
            <consortium name="The Broad Institute Genomics Platform"/>
            <consortium name="The Broad Institute Genome Sequencing Center for Infectious Disease"/>
            <person name="Wu L."/>
            <person name="Ma J."/>
        </authorList>
    </citation>
    <scope>NUCLEOTIDE SEQUENCE [LARGE SCALE GENOMIC DNA]</scope>
    <source>
        <strain evidence="8">NBRC 112502</strain>
    </source>
</reference>
<evidence type="ECO:0000256" key="5">
    <source>
        <dbReference type="RuleBase" id="RU361277"/>
    </source>
</evidence>
<protein>
    <submittedName>
        <fullName evidence="7">Aryl-alcohol dehydrogenase</fullName>
    </submittedName>
</protein>